<dbReference type="AlphaFoldDB" id="A0A075LN76"/>
<evidence type="ECO:0000313" key="3">
    <source>
        <dbReference type="Proteomes" id="UP000027980"/>
    </source>
</evidence>
<feature type="domain" description="N-acetyltransferase" evidence="1">
    <location>
        <begin position="3"/>
        <end position="130"/>
    </location>
</feature>
<organism evidence="2 3">
    <name type="scientific">Terribacillus saccharophilus</name>
    <dbReference type="NCBI Taxonomy" id="361277"/>
    <lineage>
        <taxon>Bacteria</taxon>
        <taxon>Bacillati</taxon>
        <taxon>Bacillota</taxon>
        <taxon>Bacilli</taxon>
        <taxon>Bacillales</taxon>
        <taxon>Bacillaceae</taxon>
        <taxon>Terribacillus</taxon>
    </lineage>
</organism>
<protein>
    <recommendedName>
        <fullName evidence="1">N-acetyltransferase domain-containing protein</fullName>
    </recommendedName>
</protein>
<dbReference type="Pfam" id="PF13673">
    <property type="entry name" value="Acetyltransf_10"/>
    <property type="match status" value="1"/>
</dbReference>
<dbReference type="Proteomes" id="UP000027980">
    <property type="component" value="Chromosome"/>
</dbReference>
<dbReference type="RefSeq" id="WP_038558750.1">
    <property type="nucleotide sequence ID" value="NZ_CP008876.1"/>
</dbReference>
<dbReference type="GO" id="GO:0016747">
    <property type="term" value="F:acyltransferase activity, transferring groups other than amino-acyl groups"/>
    <property type="evidence" value="ECO:0007669"/>
    <property type="project" value="InterPro"/>
</dbReference>
<name>A0A075LN76_9BACI</name>
<evidence type="ECO:0000259" key="1">
    <source>
        <dbReference type="PROSITE" id="PS51186"/>
    </source>
</evidence>
<dbReference type="GeneID" id="34221909"/>
<dbReference type="Gene3D" id="3.40.630.30">
    <property type="match status" value="1"/>
</dbReference>
<dbReference type="PROSITE" id="PS51186">
    <property type="entry name" value="GNAT"/>
    <property type="match status" value="1"/>
</dbReference>
<dbReference type="HOGENOM" id="CLU_086503_6_0_9"/>
<dbReference type="OrthoDB" id="3216107at2"/>
<dbReference type="KEGG" id="tap:GZ22_03730"/>
<gene>
    <name evidence="2" type="ORF">GZ22_03730</name>
</gene>
<dbReference type="EMBL" id="CP008876">
    <property type="protein sequence ID" value="AIF65843.1"/>
    <property type="molecule type" value="Genomic_DNA"/>
</dbReference>
<dbReference type="CDD" id="cd04301">
    <property type="entry name" value="NAT_SF"/>
    <property type="match status" value="1"/>
</dbReference>
<dbReference type="InterPro" id="IPR016181">
    <property type="entry name" value="Acyl_CoA_acyltransferase"/>
</dbReference>
<sequence length="130" mass="14649">MMIMIRPYETEDLSSIMKLLKDESWTTLASDPASFDQAMKGSAPALVALHNDEICGYIRCITDQVITLLVAELLVDGKLRGQGVGGRLLQAAHDIFPSTRMEMLATSTSKTYYEQKKFRPFYGFRKTYAE</sequence>
<evidence type="ECO:0000313" key="2">
    <source>
        <dbReference type="EMBL" id="AIF65843.1"/>
    </source>
</evidence>
<dbReference type="SUPFAM" id="SSF55729">
    <property type="entry name" value="Acyl-CoA N-acyltransferases (Nat)"/>
    <property type="match status" value="1"/>
</dbReference>
<proteinExistence type="predicted"/>
<reference evidence="2 3" key="1">
    <citation type="submission" date="2014-07" db="EMBL/GenBank/DDBJ databases">
        <title>Complete genome sequence of a moderately halophilic bacterium Terribacillus aidingensis MP602, isolated from Cryptomeria fortunei in Tianmu mountain in China.</title>
        <authorList>
            <person name="Wang Y."/>
            <person name="Lu P."/>
            <person name="Zhang L."/>
        </authorList>
    </citation>
    <scope>NUCLEOTIDE SEQUENCE [LARGE SCALE GENOMIC DNA]</scope>
    <source>
        <strain evidence="2 3">MP602</strain>
    </source>
</reference>
<accession>A0A075LN76</accession>
<dbReference type="InterPro" id="IPR000182">
    <property type="entry name" value="GNAT_dom"/>
</dbReference>